<dbReference type="GO" id="GO:0016788">
    <property type="term" value="F:hydrolase activity, acting on ester bonds"/>
    <property type="evidence" value="ECO:0007669"/>
    <property type="project" value="InterPro"/>
</dbReference>
<evidence type="ECO:0000313" key="3">
    <source>
        <dbReference type="Proteomes" id="UP000184251"/>
    </source>
</evidence>
<dbReference type="Pfam" id="PF00882">
    <property type="entry name" value="Zn_dep_PLPC"/>
    <property type="match status" value="1"/>
</dbReference>
<organism evidence="2 3">
    <name type="scientific">Alkalibacter saccharofermentans DSM 14828</name>
    <dbReference type="NCBI Taxonomy" id="1120975"/>
    <lineage>
        <taxon>Bacteria</taxon>
        <taxon>Bacillati</taxon>
        <taxon>Bacillota</taxon>
        <taxon>Clostridia</taxon>
        <taxon>Eubacteriales</taxon>
        <taxon>Eubacteriaceae</taxon>
        <taxon>Alkalibacter</taxon>
    </lineage>
</organism>
<dbReference type="Gene3D" id="1.10.575.10">
    <property type="entry name" value="P1 Nuclease"/>
    <property type="match status" value="1"/>
</dbReference>
<dbReference type="InterPro" id="IPR008947">
    <property type="entry name" value="PLipase_C/P1_nuclease_dom_sf"/>
</dbReference>
<dbReference type="OrthoDB" id="2878022at2"/>
<sequence>MKLKSHISIANTVADLLEAQMDIKIDRDSMELGAVYPDMHFIRRLKIHNLNQVYTNYYAQSNNFINKTNKLSLSFSLGMLSHYICDTFCIAHNKKMRSYKDFKGHVAYELQLSKAIEDHRVDVGIEEKIRLNSDKVLGFDLESFLTETKDEYLKMSEETEDPLQCNLDIEYSIMVNVIVMMGFIYELQEAQCPVIETIAI</sequence>
<dbReference type="RefSeq" id="WP_073270758.1">
    <property type="nucleotide sequence ID" value="NZ_FQTU01000010.1"/>
</dbReference>
<accession>A0A1M4XLK8</accession>
<proteinExistence type="predicted"/>
<dbReference type="SUPFAM" id="SSF48537">
    <property type="entry name" value="Phospholipase C/P1 nuclease"/>
    <property type="match status" value="1"/>
</dbReference>
<evidence type="ECO:0000259" key="1">
    <source>
        <dbReference type="Pfam" id="PF00882"/>
    </source>
</evidence>
<dbReference type="AlphaFoldDB" id="A0A1M4XLK8"/>
<dbReference type="InterPro" id="IPR029002">
    <property type="entry name" value="PLPC/GPLD1"/>
</dbReference>
<keyword evidence="3" id="KW-1185">Reference proteome</keyword>
<evidence type="ECO:0000313" key="2">
    <source>
        <dbReference type="EMBL" id="SHE94349.1"/>
    </source>
</evidence>
<dbReference type="Proteomes" id="UP000184251">
    <property type="component" value="Unassembled WGS sequence"/>
</dbReference>
<reference evidence="2 3" key="1">
    <citation type="submission" date="2016-11" db="EMBL/GenBank/DDBJ databases">
        <authorList>
            <person name="Jaros S."/>
            <person name="Januszkiewicz K."/>
            <person name="Wedrychowicz H."/>
        </authorList>
    </citation>
    <scope>NUCLEOTIDE SEQUENCE [LARGE SCALE GENOMIC DNA]</scope>
    <source>
        <strain evidence="2 3">DSM 14828</strain>
    </source>
</reference>
<dbReference type="EMBL" id="FQTU01000010">
    <property type="protein sequence ID" value="SHE94349.1"/>
    <property type="molecule type" value="Genomic_DNA"/>
</dbReference>
<protein>
    <submittedName>
        <fullName evidence="2">Zinc dependent phospholipase C</fullName>
    </submittedName>
</protein>
<name>A0A1M4XLK8_9FIRM</name>
<gene>
    <name evidence="2" type="ORF">SAMN02746064_01531</name>
</gene>
<feature type="domain" description="Phospholipase C/D" evidence="1">
    <location>
        <begin position="5"/>
        <end position="155"/>
    </location>
</feature>
<dbReference type="STRING" id="1120975.SAMN02746064_01531"/>